<feature type="domain" description="F5/8 type C" evidence="1">
    <location>
        <begin position="145"/>
        <end position="251"/>
    </location>
</feature>
<gene>
    <name evidence="2" type="ORF">FF125_02775</name>
</gene>
<evidence type="ECO:0000313" key="2">
    <source>
        <dbReference type="EMBL" id="QCX37410.1"/>
    </source>
</evidence>
<dbReference type="PROSITE" id="PS51257">
    <property type="entry name" value="PROKAR_LIPOPROTEIN"/>
    <property type="match status" value="1"/>
</dbReference>
<dbReference type="RefSeq" id="WP_138948348.1">
    <property type="nucleotide sequence ID" value="NZ_CP040749.1"/>
</dbReference>
<organism evidence="2 3">
    <name type="scientific">Aureibaculum algae</name>
    <dbReference type="NCBI Taxonomy" id="2584122"/>
    <lineage>
        <taxon>Bacteria</taxon>
        <taxon>Pseudomonadati</taxon>
        <taxon>Bacteroidota</taxon>
        <taxon>Flavobacteriia</taxon>
        <taxon>Flavobacteriales</taxon>
        <taxon>Flavobacteriaceae</taxon>
        <taxon>Aureibaculum</taxon>
    </lineage>
</organism>
<evidence type="ECO:0000259" key="1">
    <source>
        <dbReference type="Pfam" id="PF00754"/>
    </source>
</evidence>
<dbReference type="Gene3D" id="2.60.40.1080">
    <property type="match status" value="1"/>
</dbReference>
<protein>
    <submittedName>
        <fullName evidence="2">Discoidin domain-containing protein</fullName>
    </submittedName>
</protein>
<dbReference type="InterPro" id="IPR000421">
    <property type="entry name" value="FA58C"/>
</dbReference>
<name>A0A5B7TMK3_9FLAO</name>
<dbReference type="KEGG" id="fbe:FF125_02775"/>
<dbReference type="AlphaFoldDB" id="A0A5B7TMK3"/>
<dbReference type="Proteomes" id="UP000306229">
    <property type="component" value="Chromosome"/>
</dbReference>
<reference evidence="2 3" key="1">
    <citation type="submission" date="2019-05" db="EMBL/GenBank/DDBJ databases">
        <title>Algicella ahnfeltiae gen. nov., sp. nov., a novel marine bacterium of the family Flavobacteriaceae isolated from a red alga.</title>
        <authorList>
            <person name="Nedashkovskaya O.I."/>
            <person name="Kukhlevskiy A.D."/>
            <person name="Kim S.-G."/>
            <person name="Zhukova N.V."/>
            <person name="Mikhailov V.V."/>
        </authorList>
    </citation>
    <scope>NUCLEOTIDE SEQUENCE [LARGE SCALE GENOMIC DNA]</scope>
    <source>
        <strain evidence="2 3">10Alg115</strain>
    </source>
</reference>
<sequence length="267" mass="29639">MKTYFLKFKNIAYFVFAIAIFSCDGRREFADLLETGVNLDNYDIILLVSGESQDVTATFEPNIFPNRDYIWSVDDTSVADLVINADKSVSLTATGSGETMLTVTAADDASITASAPLKVISGAPVDITDQATITVNREYSGGPNGAEGSLKLIDGDLGTKYLSGFVAPFWINLEFEEPVVAGYYALTSGNDASSRDPRDWEIQGSQDGVTWVTLDARSDYTFPDRILTREFYFDNNTAYKIYRFDILNNNGSSLFQMQEWRLFNLPN</sequence>
<dbReference type="OrthoDB" id="5134860at2"/>
<proteinExistence type="predicted"/>
<accession>A0A5B7TMK3</accession>
<dbReference type="EMBL" id="CP040749">
    <property type="protein sequence ID" value="QCX37410.1"/>
    <property type="molecule type" value="Genomic_DNA"/>
</dbReference>
<dbReference type="Gene3D" id="2.60.120.260">
    <property type="entry name" value="Galactose-binding domain-like"/>
    <property type="match status" value="1"/>
</dbReference>
<evidence type="ECO:0000313" key="3">
    <source>
        <dbReference type="Proteomes" id="UP000306229"/>
    </source>
</evidence>
<dbReference type="SUPFAM" id="SSF49785">
    <property type="entry name" value="Galactose-binding domain-like"/>
    <property type="match status" value="1"/>
</dbReference>
<dbReference type="InterPro" id="IPR008979">
    <property type="entry name" value="Galactose-bd-like_sf"/>
</dbReference>
<keyword evidence="3" id="KW-1185">Reference proteome</keyword>
<dbReference type="Pfam" id="PF00754">
    <property type="entry name" value="F5_F8_type_C"/>
    <property type="match status" value="1"/>
</dbReference>